<feature type="transmembrane region" description="Helical" evidence="10">
    <location>
        <begin position="667"/>
        <end position="685"/>
    </location>
</feature>
<feature type="transmembrane region" description="Helical" evidence="10">
    <location>
        <begin position="374"/>
        <end position="394"/>
    </location>
</feature>
<feature type="transmembrane region" description="Helical" evidence="10">
    <location>
        <begin position="975"/>
        <end position="999"/>
    </location>
</feature>
<evidence type="ECO:0000256" key="9">
    <source>
        <dbReference type="ARBA" id="ARBA00023136"/>
    </source>
</evidence>
<feature type="transmembrane region" description="Helical" evidence="10">
    <location>
        <begin position="885"/>
        <end position="907"/>
    </location>
</feature>
<comment type="subcellular location">
    <subcellularLocation>
        <location evidence="1">Endomembrane system</location>
        <topology evidence="1">Multi-pass membrane protein</topology>
    </subcellularLocation>
</comment>
<proteinExistence type="inferred from homology"/>
<keyword evidence="12" id="KW-1185">Reference proteome</keyword>
<dbReference type="HOGENOM" id="CLU_244201_0_0_1"/>
<feature type="transmembrane region" description="Helical" evidence="10">
    <location>
        <begin position="938"/>
        <end position="955"/>
    </location>
</feature>
<dbReference type="eggNOG" id="ENOG502QPJC">
    <property type="taxonomic scope" value="Eukaryota"/>
</dbReference>
<sequence length="1603" mass="169881">MMEADMENGRLYPERPRTFSTVRTKSSLPPIFRVLMRINPRAFIVLLLLVFSGVLYVGASTSPIVLFVFCICTLSLFFSLYLTKWVLAKDEGPPEMSEISDAIRDGAEGFFRTQYGTISKMACILALVILGIYLFRSTTPQQEASGVGRTTSAYITVASFLLGALCSGIAGFVGMWVSVRANVRVSSAARRSAREALQIAVRAGGFSAIVVVGMAVFGVAILYATFYVWLEVDSPGSMKVTDLPLLLVGYGFGASFVALFAQLGGGIYTKAADVGADLVGKVEQGIPEDDPRNPAVIADLVGDNVGDCAARGADLFESIAAEIINPSGFILFPLVVHSFDLVISSVGILSIRGTRDSGLISPIEDPMAIMQKGYSITILLAVVTFGVSTRWLLYTEQAPSAWLNFALCGLVGIITAYAFVWISKYYTDYKHEPVRLLALSSSTGHGTNIIAGVSLGLESTALPVLVISVAIISAFWLGHTSGLVDESGNPTGGLFGTAVATMGMLSTAAYVLTMDMFGPIADNAGGIVEMSQQPESVREITDILDAVGNTTKATTKGFAIGSAALASFLLFSAYMDEVAAFAQLPFKEVDIAIPEVFVGGLLGSMLIFLFSAWACSAVGRTAQEVVNEVRRQFIERPGIMDYNEKPDYGRCVAIVASASLREMIRPGALAIISPMAVGIIFRMLGHATGQPLLGAKVVAAMLMFATVAGILMALFLNTAGGAWDNAKKYIETGALGGKGSESHKAAVTGDTVGDPFKDTAGPSIHVLIKMLATITLVMAPIFFLLLLPPFHNRPGSGGDLPQSGEIAPFPVTRRANSYSAMMEADMENGRLYPERPRTFSTVRTKSSLPPIFRVLMRINPRAFIVLLLLVFSGVLYVGASTSPIVLFVFCICTLSLFFSLYLTKWVLAKDEGPPEMSEISDAIRDGAEGFFRTQYGTISKMACILALVILGIYLFRSTTPQQEASGVGRTTSAYITVASFLLGALCSGIAGFVGMWVSVRANVRVSSAARRSAREALQIAVRAGGFSAIVVVGMAVFGVAILYATFYVWLEVDSPGSMKVTDLPLLLVGYGFGASFVALFAQLGGGIYTKAADVGADLVGKVEQGIPEDDPRNPAVIADLVGDNVGDCAARGADLFESIAAEIINPSGFILFPLVVHSFDLVISSVGILSIRGTRDSGLISPIEDPMAIMQKGYSITILLAVVTFGVSTRWLLYTEQAPSAWLNFALCGLVGIITAYAFVWISKYYTDYKHEPVRLLALSSSTGHGTNIIAGVSLGLESTALPVLVISVAIISAFWLGHTSGLVDESGNPTGGLFGTAVATMGMLSTAAYVLTMDMFGPIADNAGGIVEMSQQPESVREITDILDAVGNTTKATTKGFAIGSAALASFLLFSAYMDEVAAFAQLPFKEVDIAIPEVFVGGLLGSMLIFLFSAWACSAVGRTAQEVVNEVRRQFIERPGIMDYNEKPDYGRCVAIVASASLREMIRPGALAIISPMAVGIIFRMLGHATGQPLLGAKVVAAMLMFATVAGILMALFLNTAGGAWDNAKKYIETGALGGKGSESHKAAVTGDTVGDPFKDTAGPSIHVLIKMLATITLVMAPIFL</sequence>
<feature type="transmembrane region" description="Helical" evidence="10">
    <location>
        <begin position="1220"/>
        <end position="1242"/>
    </location>
</feature>
<feature type="transmembrane region" description="Helical" evidence="10">
    <location>
        <begin position="400"/>
        <end position="422"/>
    </location>
</feature>
<dbReference type="NCBIfam" id="NF001960">
    <property type="entry name" value="PRK00733.3-5"/>
    <property type="match status" value="2"/>
</dbReference>
<evidence type="ECO:0000313" key="11">
    <source>
        <dbReference type="EnsemblPlants" id="OBART02G19470.1"/>
    </source>
</evidence>
<feature type="transmembrane region" description="Helical" evidence="10">
    <location>
        <begin position="1487"/>
        <end position="1505"/>
    </location>
</feature>
<feature type="transmembrane region" description="Helical" evidence="10">
    <location>
        <begin position="557"/>
        <end position="575"/>
    </location>
</feature>
<keyword evidence="9 10" id="KW-0472">Membrane</keyword>
<evidence type="ECO:0000256" key="6">
    <source>
        <dbReference type="ARBA" id="ARBA00022967"/>
    </source>
</evidence>
<protein>
    <recommendedName>
        <fullName evidence="2">H(+)-exporting diphosphatase</fullName>
        <ecNumber evidence="2">7.1.3.1</ecNumber>
    </recommendedName>
</protein>
<feature type="transmembrane region" description="Helical" evidence="10">
    <location>
        <begin position="1019"/>
        <end position="1043"/>
    </location>
</feature>
<evidence type="ECO:0000256" key="4">
    <source>
        <dbReference type="ARBA" id="ARBA00022692"/>
    </source>
</evidence>
<evidence type="ECO:0000256" key="5">
    <source>
        <dbReference type="ARBA" id="ARBA00022842"/>
    </source>
</evidence>
<dbReference type="InterPro" id="IPR004131">
    <property type="entry name" value="PPase-energised_H-pump"/>
</dbReference>
<dbReference type="GO" id="GO:0012505">
    <property type="term" value="C:endomembrane system"/>
    <property type="evidence" value="ECO:0007669"/>
    <property type="project" value="UniProtKB-SubCell"/>
</dbReference>
<dbReference type="GO" id="GO:0009678">
    <property type="term" value="F:diphosphate hydrolysis-driven proton transmembrane transporter activity"/>
    <property type="evidence" value="ECO:0007669"/>
    <property type="project" value="UniProtKB-EC"/>
</dbReference>
<feature type="transmembrane region" description="Helical" evidence="10">
    <location>
        <begin position="1281"/>
        <end position="1299"/>
    </location>
</feature>
<feature type="transmembrane region" description="Helical" evidence="10">
    <location>
        <begin position="42"/>
        <end position="59"/>
    </location>
</feature>
<evidence type="ECO:0000256" key="1">
    <source>
        <dbReference type="ARBA" id="ARBA00004127"/>
    </source>
</evidence>
<feature type="transmembrane region" description="Helical" evidence="10">
    <location>
        <begin position="1063"/>
        <end position="1081"/>
    </location>
</feature>
<dbReference type="NCBIfam" id="TIGR01104">
    <property type="entry name" value="V_PPase"/>
    <property type="match status" value="2"/>
</dbReference>
<feature type="transmembrane region" description="Helical" evidence="10">
    <location>
        <begin position="1416"/>
        <end position="1439"/>
    </location>
</feature>
<dbReference type="STRING" id="65489.A0A0D3F631"/>
<dbReference type="PANTHER" id="PTHR31998">
    <property type="entry name" value="K(+)-INSENSITIVE PYROPHOSPHATE-ENERGIZED PROTON PUMP"/>
    <property type="match status" value="1"/>
</dbReference>
<organism evidence="11">
    <name type="scientific">Oryza barthii</name>
    <dbReference type="NCBI Taxonomy" id="65489"/>
    <lineage>
        <taxon>Eukaryota</taxon>
        <taxon>Viridiplantae</taxon>
        <taxon>Streptophyta</taxon>
        <taxon>Embryophyta</taxon>
        <taxon>Tracheophyta</taxon>
        <taxon>Spermatophyta</taxon>
        <taxon>Magnoliopsida</taxon>
        <taxon>Liliopsida</taxon>
        <taxon>Poales</taxon>
        <taxon>Poaceae</taxon>
        <taxon>BOP clade</taxon>
        <taxon>Oryzoideae</taxon>
        <taxon>Oryzeae</taxon>
        <taxon>Oryzinae</taxon>
        <taxon>Oryza</taxon>
    </lineage>
</organism>
<feature type="transmembrane region" description="Helical" evidence="10">
    <location>
        <begin position="1377"/>
        <end position="1395"/>
    </location>
</feature>
<dbReference type="Pfam" id="PF03030">
    <property type="entry name" value="H_PPase"/>
    <property type="match status" value="2"/>
</dbReference>
<keyword evidence="5" id="KW-0460">Magnesium</keyword>
<dbReference type="GO" id="GO:0016020">
    <property type="term" value="C:membrane"/>
    <property type="evidence" value="ECO:0007669"/>
    <property type="project" value="InterPro"/>
</dbReference>
<dbReference type="GO" id="GO:0004427">
    <property type="term" value="F:inorganic diphosphate phosphatase activity"/>
    <property type="evidence" value="ECO:0007669"/>
    <property type="project" value="InterPro"/>
</dbReference>
<dbReference type="EC" id="7.1.3.1" evidence="2"/>
<feature type="transmembrane region" description="Helical" evidence="10">
    <location>
        <begin position="491"/>
        <end position="512"/>
    </location>
</feature>
<evidence type="ECO:0000256" key="10">
    <source>
        <dbReference type="SAM" id="Phobius"/>
    </source>
</evidence>
<keyword evidence="7 10" id="KW-1133">Transmembrane helix</keyword>
<evidence type="ECO:0000256" key="8">
    <source>
        <dbReference type="ARBA" id="ARBA00023065"/>
    </source>
</evidence>
<evidence type="ECO:0000256" key="3">
    <source>
        <dbReference type="ARBA" id="ARBA00022448"/>
    </source>
</evidence>
<keyword evidence="6" id="KW-1278">Translocase</keyword>
<feature type="transmembrane region" description="Helical" evidence="10">
    <location>
        <begin position="155"/>
        <end position="179"/>
    </location>
</feature>
<feature type="transmembrane region" description="Helical" evidence="10">
    <location>
        <begin position="118"/>
        <end position="135"/>
    </location>
</feature>
<keyword evidence="8" id="KW-0406">Ion transport</keyword>
<feature type="transmembrane region" description="Helical" evidence="10">
    <location>
        <begin position="596"/>
        <end position="619"/>
    </location>
</feature>
<dbReference type="HAMAP" id="MF_01129">
    <property type="entry name" value="PPase_energized_pump"/>
    <property type="match status" value="2"/>
</dbReference>
<feature type="transmembrane region" description="Helical" evidence="10">
    <location>
        <begin position="243"/>
        <end position="261"/>
    </location>
</feature>
<feature type="transmembrane region" description="Helical" evidence="10">
    <location>
        <begin position="1517"/>
        <end position="1536"/>
    </location>
</feature>
<keyword evidence="3" id="KW-0813">Transport</keyword>
<feature type="transmembrane region" description="Helical" evidence="10">
    <location>
        <begin position="65"/>
        <end position="87"/>
    </location>
</feature>
<name>A0A0D3F631_9ORYZ</name>
<evidence type="ECO:0000256" key="2">
    <source>
        <dbReference type="ARBA" id="ARBA00013242"/>
    </source>
</evidence>
<dbReference type="Proteomes" id="UP000026960">
    <property type="component" value="Chromosome 2"/>
</dbReference>
<dbReference type="Gramene" id="OBART02G19470.1">
    <property type="protein sequence ID" value="OBART02G19470.1"/>
    <property type="gene ID" value="OBART02G19470"/>
</dbReference>
<feature type="transmembrane region" description="Helical" evidence="10">
    <location>
        <begin position="1194"/>
        <end position="1214"/>
    </location>
</feature>
<feature type="transmembrane region" description="Helical" evidence="10">
    <location>
        <begin position="862"/>
        <end position="879"/>
    </location>
</feature>
<evidence type="ECO:0000313" key="12">
    <source>
        <dbReference type="Proteomes" id="UP000026960"/>
    </source>
</evidence>
<keyword evidence="4 10" id="KW-0812">Transmembrane</keyword>
<feature type="transmembrane region" description="Helical" evidence="10">
    <location>
        <begin position="1311"/>
        <end position="1332"/>
    </location>
</feature>
<feature type="transmembrane region" description="Helical" evidence="10">
    <location>
        <begin position="199"/>
        <end position="223"/>
    </location>
</feature>
<reference evidence="11" key="1">
    <citation type="journal article" date="2009" name="Rice">
        <title>De Novo Next Generation Sequencing of Plant Genomes.</title>
        <authorList>
            <person name="Rounsley S."/>
            <person name="Marri P.R."/>
            <person name="Yu Y."/>
            <person name="He R."/>
            <person name="Sisneros N."/>
            <person name="Goicoechea J.L."/>
            <person name="Lee S.J."/>
            <person name="Angelova A."/>
            <person name="Kudrna D."/>
            <person name="Luo M."/>
            <person name="Affourtit J."/>
            <person name="Desany B."/>
            <person name="Knight J."/>
            <person name="Niazi F."/>
            <person name="Egholm M."/>
            <person name="Wing R.A."/>
        </authorList>
    </citation>
    <scope>NUCLEOTIDE SEQUENCE [LARGE SCALE GENOMIC DNA]</scope>
    <source>
        <strain evidence="11">cv. IRGC 105608</strain>
    </source>
</reference>
<dbReference type="EnsemblPlants" id="OBART02G19470.1">
    <property type="protein sequence ID" value="OBART02G19470.1"/>
    <property type="gene ID" value="OBART02G19470"/>
</dbReference>
<dbReference type="PaxDb" id="65489-OBART02G19470.1"/>
<feature type="transmembrane region" description="Helical" evidence="10">
    <location>
        <begin position="697"/>
        <end position="716"/>
    </location>
</feature>
<dbReference type="NCBIfam" id="NF001953">
    <property type="entry name" value="PRK00733.2-1"/>
    <property type="match status" value="2"/>
</dbReference>
<feature type="transmembrane region" description="Helical" evidence="10">
    <location>
        <begin position="461"/>
        <end position="479"/>
    </location>
</feature>
<feature type="transmembrane region" description="Helical" evidence="10">
    <location>
        <begin position="766"/>
        <end position="787"/>
    </location>
</feature>
<reference evidence="11" key="2">
    <citation type="submission" date="2015-03" db="UniProtKB">
        <authorList>
            <consortium name="EnsemblPlants"/>
        </authorList>
    </citation>
    <scope>IDENTIFICATION</scope>
</reference>
<accession>A0A0D3F631</accession>
<evidence type="ECO:0000256" key="7">
    <source>
        <dbReference type="ARBA" id="ARBA00022989"/>
    </source>
</evidence>